<name>A0AAC8Q1X3_9BACT</name>
<dbReference type="AlphaFoldDB" id="A0AAC8Q1X3"/>
<evidence type="ECO:0000313" key="2">
    <source>
        <dbReference type="Proteomes" id="UP000035579"/>
    </source>
</evidence>
<reference evidence="1 2" key="1">
    <citation type="submission" date="2015-05" db="EMBL/GenBank/DDBJ databases">
        <title>Genome assembly of Archangium gephyra DSM 2261.</title>
        <authorList>
            <person name="Sharma G."/>
            <person name="Subramanian S."/>
        </authorList>
    </citation>
    <scope>NUCLEOTIDE SEQUENCE [LARGE SCALE GENOMIC DNA]</scope>
    <source>
        <strain evidence="1 2">DSM 2261</strain>
    </source>
</reference>
<evidence type="ECO:0000313" key="1">
    <source>
        <dbReference type="EMBL" id="AKI99443.1"/>
    </source>
</evidence>
<organism evidence="1 2">
    <name type="scientific">Archangium gephyra</name>
    <dbReference type="NCBI Taxonomy" id="48"/>
    <lineage>
        <taxon>Bacteria</taxon>
        <taxon>Pseudomonadati</taxon>
        <taxon>Myxococcota</taxon>
        <taxon>Myxococcia</taxon>
        <taxon>Myxococcales</taxon>
        <taxon>Cystobacterineae</taxon>
        <taxon>Archangiaceae</taxon>
        <taxon>Archangium</taxon>
    </lineage>
</organism>
<dbReference type="EMBL" id="CP011509">
    <property type="protein sequence ID" value="AKI99443.1"/>
    <property type="molecule type" value="Genomic_DNA"/>
</dbReference>
<proteinExistence type="predicted"/>
<protein>
    <submittedName>
        <fullName evidence="1">Uncharacterized protein</fullName>
    </submittedName>
</protein>
<sequence>MMSPFVVVVGRGHEVAVPTPGPGRDGYREGTDISRVLGKSACPGGTGQNSAVDEYPVGLPVVSHLNTMAGCSWNARRITEDGTCSRLGMAL</sequence>
<dbReference type="KEGG" id="age:AA314_01070"/>
<gene>
    <name evidence="1" type="ORF">AA314_01070</name>
</gene>
<dbReference type="Proteomes" id="UP000035579">
    <property type="component" value="Chromosome"/>
</dbReference>
<accession>A0AAC8Q1X3</accession>